<keyword evidence="1" id="KW-1133">Transmembrane helix</keyword>
<dbReference type="EMBL" id="QGNW01000207">
    <property type="protein sequence ID" value="RVW85145.1"/>
    <property type="molecule type" value="Genomic_DNA"/>
</dbReference>
<dbReference type="Proteomes" id="UP000288805">
    <property type="component" value="Unassembled WGS sequence"/>
</dbReference>
<organism evidence="2 3">
    <name type="scientific">Vitis vinifera</name>
    <name type="common">Grape</name>
    <dbReference type="NCBI Taxonomy" id="29760"/>
    <lineage>
        <taxon>Eukaryota</taxon>
        <taxon>Viridiplantae</taxon>
        <taxon>Streptophyta</taxon>
        <taxon>Embryophyta</taxon>
        <taxon>Tracheophyta</taxon>
        <taxon>Spermatophyta</taxon>
        <taxon>Magnoliopsida</taxon>
        <taxon>eudicotyledons</taxon>
        <taxon>Gunneridae</taxon>
        <taxon>Pentapetalae</taxon>
        <taxon>rosids</taxon>
        <taxon>Vitales</taxon>
        <taxon>Vitaceae</taxon>
        <taxon>Viteae</taxon>
        <taxon>Vitis</taxon>
    </lineage>
</organism>
<sequence length="203" mass="23317">MNQTKGSLPMGDPNMKGAYLRLCKTDMALSGFISGGTYNYFAKFVVLHRSLLVKEIELFETIWVSMILLVSETIYNILIRQAFKSAYQTQEIQVWIKRMKLWLEELSLFQQSYSYKEQTSDYLLDVDKLSDSDLPIWLAAQKAVTRYEGLLSPVGPRGRLLRKLLTWSGLIPSTTETTFELQNDNTASELYLGFPCDADYAYM</sequence>
<gene>
    <name evidence="2" type="ORF">CK203_032912</name>
</gene>
<evidence type="ECO:0000256" key="1">
    <source>
        <dbReference type="SAM" id="Phobius"/>
    </source>
</evidence>
<proteinExistence type="predicted"/>
<feature type="transmembrane region" description="Helical" evidence="1">
    <location>
        <begin position="61"/>
        <end position="79"/>
    </location>
</feature>
<comment type="caution">
    <text evidence="2">The sequence shown here is derived from an EMBL/GenBank/DDBJ whole genome shotgun (WGS) entry which is preliminary data.</text>
</comment>
<accession>A0A438HKZ1</accession>
<reference evidence="2 3" key="1">
    <citation type="journal article" date="2018" name="PLoS Genet.">
        <title>Population sequencing reveals clonal diversity and ancestral inbreeding in the grapevine cultivar Chardonnay.</title>
        <authorList>
            <person name="Roach M.J."/>
            <person name="Johnson D.L."/>
            <person name="Bohlmann J."/>
            <person name="van Vuuren H.J."/>
            <person name="Jones S.J."/>
            <person name="Pretorius I.S."/>
            <person name="Schmidt S.A."/>
            <person name="Borneman A.R."/>
        </authorList>
    </citation>
    <scope>NUCLEOTIDE SEQUENCE [LARGE SCALE GENOMIC DNA]</scope>
    <source>
        <strain evidence="3">cv. Chardonnay</strain>
        <tissue evidence="2">Leaf</tissue>
    </source>
</reference>
<keyword evidence="1" id="KW-0812">Transmembrane</keyword>
<evidence type="ECO:0000313" key="3">
    <source>
        <dbReference type="Proteomes" id="UP000288805"/>
    </source>
</evidence>
<evidence type="ECO:0000313" key="2">
    <source>
        <dbReference type="EMBL" id="RVW85145.1"/>
    </source>
</evidence>
<feature type="transmembrane region" description="Helical" evidence="1">
    <location>
        <begin position="21"/>
        <end position="41"/>
    </location>
</feature>
<name>A0A438HKZ1_VITVI</name>
<dbReference type="AlphaFoldDB" id="A0A438HKZ1"/>
<keyword evidence="1" id="KW-0472">Membrane</keyword>
<protein>
    <submittedName>
        <fullName evidence="2">Uncharacterized protein</fullName>
    </submittedName>
</protein>